<accession>A0A4U9WIR8</accession>
<sequence>MMEYQLRSMGFNVRLAHYTSPLQLNSHELLVIGPGPGDPRDLGDERVARSRKLILDAIQREQPFIAICFWSSDPMCSTGISDRRARFAPIKGYKKKSPSLTKLKESVFTTRSQGWLPVMRWPVSMARSASHEMKLLAKFMVFADHIFHPCNFIPNLY</sequence>
<dbReference type="AlphaFoldDB" id="A0A4U9WIR8"/>
<dbReference type="Gene3D" id="3.40.50.880">
    <property type="match status" value="1"/>
</dbReference>
<organism evidence="1">
    <name type="scientific">Serratia fonticola</name>
    <dbReference type="NCBI Taxonomy" id="47917"/>
    <lineage>
        <taxon>Bacteria</taxon>
        <taxon>Pseudomonadati</taxon>
        <taxon>Pseudomonadota</taxon>
        <taxon>Gammaproteobacteria</taxon>
        <taxon>Enterobacterales</taxon>
        <taxon>Yersiniaceae</taxon>
        <taxon>Serratia</taxon>
    </lineage>
</organism>
<dbReference type="SUPFAM" id="SSF52317">
    <property type="entry name" value="Class I glutamine amidotransferase-like"/>
    <property type="match status" value="1"/>
</dbReference>
<dbReference type="EMBL" id="CABEEZ010000157">
    <property type="protein sequence ID" value="VTR59335.1"/>
    <property type="molecule type" value="Genomic_DNA"/>
</dbReference>
<protein>
    <submittedName>
        <fullName evidence="1">Uncharacterized protein</fullName>
    </submittedName>
</protein>
<name>A0A4U9WIR8_SERFO</name>
<reference evidence="1" key="1">
    <citation type="submission" date="2019-05" db="EMBL/GenBank/DDBJ databases">
        <authorList>
            <consortium name="Pathogen Informatics"/>
        </authorList>
    </citation>
    <scope>NUCLEOTIDE SEQUENCE [LARGE SCALE GENOMIC DNA]</scope>
    <source>
        <strain evidence="1">NCTC12965</strain>
    </source>
</reference>
<dbReference type="InterPro" id="IPR029062">
    <property type="entry name" value="Class_I_gatase-like"/>
</dbReference>
<proteinExistence type="predicted"/>
<gene>
    <name evidence="1" type="ORF">NCTC12965_07982</name>
</gene>
<evidence type="ECO:0000313" key="1">
    <source>
        <dbReference type="EMBL" id="VTR59335.1"/>
    </source>
</evidence>